<dbReference type="EMBL" id="NILC01000023">
    <property type="protein sequence ID" value="TWL27532.1"/>
    <property type="molecule type" value="Genomic_DNA"/>
</dbReference>
<evidence type="ECO:0000313" key="1">
    <source>
        <dbReference type="EMBL" id="TWL27532.1"/>
    </source>
</evidence>
<gene>
    <name evidence="1" type="ORF">CHCC16736_2853</name>
</gene>
<evidence type="ECO:0000313" key="2">
    <source>
        <dbReference type="Proteomes" id="UP000435910"/>
    </source>
</evidence>
<dbReference type="AlphaFoldDB" id="A0A8B5YC44"/>
<sequence>MNRDTQIPFDADRTDTVVQCAAPHLKYVQIAGKANENFASLNLHF</sequence>
<proteinExistence type="predicted"/>
<accession>A0A8B5YC44</accession>
<protein>
    <submittedName>
        <fullName evidence="1">Uncharacterized protein</fullName>
    </submittedName>
</protein>
<dbReference type="Proteomes" id="UP000435910">
    <property type="component" value="Unassembled WGS sequence"/>
</dbReference>
<reference evidence="1 2" key="1">
    <citation type="submission" date="2019-06" db="EMBL/GenBank/DDBJ databases">
        <title>Genome sequence analysis of &gt;100 Bacillus licheniformis strains suggests intrinsic resistance to this species.</title>
        <authorList>
            <person name="Wels M."/>
            <person name="Siezen R.J."/>
            <person name="Johansen E."/>
            <person name="Stuer-Lauridsen B."/>
            <person name="Bjerre K."/>
            <person name="Nielsen B.K.K."/>
        </authorList>
    </citation>
    <scope>NUCLEOTIDE SEQUENCE [LARGE SCALE GENOMIC DNA]</scope>
    <source>
        <strain evidence="1 2">BAC-16736</strain>
    </source>
</reference>
<organism evidence="1 2">
    <name type="scientific">Bacillus licheniformis</name>
    <dbReference type="NCBI Taxonomy" id="1402"/>
    <lineage>
        <taxon>Bacteria</taxon>
        <taxon>Bacillati</taxon>
        <taxon>Bacillota</taxon>
        <taxon>Bacilli</taxon>
        <taxon>Bacillales</taxon>
        <taxon>Bacillaceae</taxon>
        <taxon>Bacillus</taxon>
    </lineage>
</organism>
<name>A0A8B5YC44_BACLI</name>
<comment type="caution">
    <text evidence="1">The sequence shown here is derived from an EMBL/GenBank/DDBJ whole genome shotgun (WGS) entry which is preliminary data.</text>
</comment>